<evidence type="ECO:0000256" key="5">
    <source>
        <dbReference type="ARBA" id="ARBA00022989"/>
    </source>
</evidence>
<reference evidence="10" key="1">
    <citation type="journal article" date="2022" name="Plant Direct">
        <title>The plastomes of Hyalomonas oviformis and Hyalogonium fusiforme evolved dissimilar architectures after the loss of photosynthesis.</title>
        <authorList>
            <person name="DeShaw A.E."/>
            <person name="Figueroa-Martinez F."/>
            <person name="Proschold T."/>
            <person name="Lorenz M."/>
            <person name="Nedelcu A.M."/>
            <person name="Smith D.R."/>
            <person name="Reyes-Prieto A."/>
        </authorList>
    </citation>
    <scope>NUCLEOTIDE SEQUENCE</scope>
    <source>
        <strain evidence="10">SAG 62-1c</strain>
    </source>
</reference>
<keyword evidence="3 9" id="KW-0812">Transmembrane</keyword>
<evidence type="ECO:0000256" key="3">
    <source>
        <dbReference type="ARBA" id="ARBA00022692"/>
    </source>
</evidence>
<keyword evidence="5 9" id="KW-1133">Transmembrane helix</keyword>
<evidence type="ECO:0000256" key="4">
    <source>
        <dbReference type="ARBA" id="ARBA00022781"/>
    </source>
</evidence>
<organism evidence="10">
    <name type="scientific">Hyalogonium fusiforme</name>
    <dbReference type="NCBI Taxonomy" id="2926373"/>
    <lineage>
        <taxon>Eukaryota</taxon>
        <taxon>Viridiplantae</taxon>
        <taxon>Chlorophyta</taxon>
        <taxon>core chlorophytes</taxon>
        <taxon>Chlorophyceae</taxon>
        <taxon>CS clade</taxon>
        <taxon>Chlamydomonadales</taxon>
        <taxon>Haematococcaceae</taxon>
        <taxon>Hyalogonium</taxon>
    </lineage>
</organism>
<evidence type="ECO:0000256" key="7">
    <source>
        <dbReference type="ARBA" id="ARBA00023136"/>
    </source>
</evidence>
<keyword evidence="7 9" id="KW-0472">Membrane</keyword>
<dbReference type="PANTHER" id="PTHR33650">
    <property type="entry name" value="CHLOROPLAST ENVELOPE MEMBRANE PROTEIN-RELATED"/>
    <property type="match status" value="1"/>
</dbReference>
<feature type="transmembrane region" description="Helical" evidence="9">
    <location>
        <begin position="20"/>
        <end position="39"/>
    </location>
</feature>
<dbReference type="Pfam" id="PF03040">
    <property type="entry name" value="CemA"/>
    <property type="match status" value="2"/>
</dbReference>
<dbReference type="GO" id="GO:1902600">
    <property type="term" value="P:proton transmembrane transport"/>
    <property type="evidence" value="ECO:0007669"/>
    <property type="project" value="UniProtKB-KW"/>
</dbReference>
<name>A0A9E8ADV1_9CHLO</name>
<evidence type="ECO:0000256" key="2">
    <source>
        <dbReference type="ARBA" id="ARBA00022448"/>
    </source>
</evidence>
<comment type="similarity">
    <text evidence="8">Belongs to the CemA family.</text>
</comment>
<evidence type="ECO:0000256" key="1">
    <source>
        <dbReference type="ARBA" id="ARBA00004141"/>
    </source>
</evidence>
<keyword evidence="4" id="KW-0375">Hydrogen ion transport</keyword>
<evidence type="ECO:0000256" key="9">
    <source>
        <dbReference type="SAM" id="Phobius"/>
    </source>
</evidence>
<comment type="subcellular location">
    <subcellularLocation>
        <location evidence="1">Membrane</location>
        <topology evidence="1">Multi-pass membrane protein</topology>
    </subcellularLocation>
</comment>
<gene>
    <name evidence="10" type="primary">cemA</name>
</gene>
<feature type="transmembrane region" description="Helical" evidence="9">
    <location>
        <begin position="158"/>
        <end position="178"/>
    </location>
</feature>
<keyword evidence="10" id="KW-0934">Plastid</keyword>
<feature type="transmembrane region" description="Helical" evidence="9">
    <location>
        <begin position="244"/>
        <end position="265"/>
    </location>
</feature>
<dbReference type="PANTHER" id="PTHR33650:SF2">
    <property type="entry name" value="CHLOROPLAST ENVELOPE MEMBRANE PROTEIN"/>
    <property type="match status" value="1"/>
</dbReference>
<protein>
    <submittedName>
        <fullName evidence="10">Envelope membrane protein</fullName>
    </submittedName>
</protein>
<evidence type="ECO:0000256" key="8">
    <source>
        <dbReference type="ARBA" id="ARBA00043980"/>
    </source>
</evidence>
<evidence type="ECO:0000256" key="6">
    <source>
        <dbReference type="ARBA" id="ARBA00023065"/>
    </source>
</evidence>
<geneLocation type="plastid" evidence="10"/>
<keyword evidence="6" id="KW-0406">Ion transport</keyword>
<dbReference type="GO" id="GO:0016020">
    <property type="term" value="C:membrane"/>
    <property type="evidence" value="ECO:0007669"/>
    <property type="project" value="UniProtKB-SubCell"/>
</dbReference>
<proteinExistence type="inferred from homology"/>
<sequence>MQVFSNVDQLVIQEYRFYKSLFLTSLSSITLLFFAPLLVSSLAKTYVVSPITSYLWDNQKQPAIFLNQDLQKKAFFELKNYDEKLYFENLVYPIDLRLSAATEVLWDPCIKYSKGLCPKRTQTIGSNKNLNNESSLRVALQYQAKTISLAMDYNIKSISALINLTSDVISLVTVFYLLQVLEVRINITKAFLSEIFYSLSDSTKSLLILLVTDLMVGYHSSNCYHLLFQNLFNRYGLSGSESPVVIALLVSTLPVFLDVLFKYLIFRHLNRSSPATVATYHSMIE</sequence>
<evidence type="ECO:0000313" key="10">
    <source>
        <dbReference type="EMBL" id="UZA61431.1"/>
    </source>
</evidence>
<dbReference type="InterPro" id="IPR004282">
    <property type="entry name" value="CemA"/>
</dbReference>
<accession>A0A9E8ADV1</accession>
<keyword evidence="2" id="KW-0813">Transport</keyword>
<dbReference type="AlphaFoldDB" id="A0A9E8ADV1"/>
<dbReference type="EMBL" id="OP597717">
    <property type="protein sequence ID" value="UZA61431.1"/>
    <property type="molecule type" value="Genomic_DNA"/>
</dbReference>